<dbReference type="AlphaFoldDB" id="A0A026WA35"/>
<sequence length="230" mass="27106">MWRWDEWEEIFKNEEGRRKNRERERERGRTRGKEGGEGVLQEHGEGRRIAREYRKKKNGERWGEGKIGFWNVAGLAGKDEEFWREIGKWEVIILIETWVEEKGWEGVKRKTGEGGGKIEMEEEEREERRSKDKTVNGDGRRLLEELREMGLEILNGGIKGDEEGEYTYIGQRGQTVIDYVIVDGGMRNKIERMEVGERVESDHMPIVVTVKEGGWKRGGRRGRREEERGW</sequence>
<reference evidence="2 3" key="1">
    <citation type="journal article" date="2014" name="Curr. Biol.">
        <title>The genome of the clonal raider ant Cerapachys biroi.</title>
        <authorList>
            <person name="Oxley P.R."/>
            <person name="Ji L."/>
            <person name="Fetter-Pruneda I."/>
            <person name="McKenzie S.K."/>
            <person name="Li C."/>
            <person name="Hu H."/>
            <person name="Zhang G."/>
            <person name="Kronauer D.J."/>
        </authorList>
    </citation>
    <scope>NUCLEOTIDE SEQUENCE [LARGE SCALE GENOMIC DNA]</scope>
</reference>
<dbReference type="Gene3D" id="3.60.10.10">
    <property type="entry name" value="Endonuclease/exonuclease/phosphatase"/>
    <property type="match status" value="1"/>
</dbReference>
<evidence type="ECO:0000313" key="2">
    <source>
        <dbReference type="EMBL" id="EZA51889.1"/>
    </source>
</evidence>
<feature type="region of interest" description="Disordered" evidence="1">
    <location>
        <begin position="108"/>
        <end position="134"/>
    </location>
</feature>
<protein>
    <recommendedName>
        <fullName evidence="4">Endonuclease/exonuclease/phosphatase domain-containing protein</fullName>
    </recommendedName>
</protein>
<feature type="compositionally biased region" description="Basic and acidic residues" evidence="1">
    <location>
        <begin position="108"/>
        <end position="119"/>
    </location>
</feature>
<organism evidence="2 3">
    <name type="scientific">Ooceraea biroi</name>
    <name type="common">Clonal raider ant</name>
    <name type="synonym">Cerapachys biroi</name>
    <dbReference type="NCBI Taxonomy" id="2015173"/>
    <lineage>
        <taxon>Eukaryota</taxon>
        <taxon>Metazoa</taxon>
        <taxon>Ecdysozoa</taxon>
        <taxon>Arthropoda</taxon>
        <taxon>Hexapoda</taxon>
        <taxon>Insecta</taxon>
        <taxon>Pterygota</taxon>
        <taxon>Neoptera</taxon>
        <taxon>Endopterygota</taxon>
        <taxon>Hymenoptera</taxon>
        <taxon>Apocrita</taxon>
        <taxon>Aculeata</taxon>
        <taxon>Formicoidea</taxon>
        <taxon>Formicidae</taxon>
        <taxon>Dorylinae</taxon>
        <taxon>Ooceraea</taxon>
    </lineage>
</organism>
<evidence type="ECO:0008006" key="4">
    <source>
        <dbReference type="Google" id="ProtNLM"/>
    </source>
</evidence>
<proteinExistence type="predicted"/>
<evidence type="ECO:0000256" key="1">
    <source>
        <dbReference type="SAM" id="MobiDB-lite"/>
    </source>
</evidence>
<dbReference type="Proteomes" id="UP000053097">
    <property type="component" value="Unassembled WGS sequence"/>
</dbReference>
<dbReference type="InterPro" id="IPR036691">
    <property type="entry name" value="Endo/exonu/phosph_ase_sf"/>
</dbReference>
<gene>
    <name evidence="2" type="ORF">X777_09582</name>
</gene>
<accession>A0A026WA35</accession>
<name>A0A026WA35_OOCBI</name>
<evidence type="ECO:0000313" key="3">
    <source>
        <dbReference type="Proteomes" id="UP000053097"/>
    </source>
</evidence>
<feature type="region of interest" description="Disordered" evidence="1">
    <location>
        <begin position="16"/>
        <end position="45"/>
    </location>
</feature>
<dbReference type="OMA" id="IVWIKEP"/>
<keyword evidence="3" id="KW-1185">Reference proteome</keyword>
<dbReference type="SUPFAM" id="SSF56219">
    <property type="entry name" value="DNase I-like"/>
    <property type="match status" value="1"/>
</dbReference>
<dbReference type="EMBL" id="KK107365">
    <property type="protein sequence ID" value="EZA51889.1"/>
    <property type="molecule type" value="Genomic_DNA"/>
</dbReference>